<accession>A7VP33</accession>
<name>A7VP33_9FIRM</name>
<proteinExistence type="predicted"/>
<dbReference type="EMBL" id="ABCB02000011">
    <property type="protein sequence ID" value="EDO62913.1"/>
    <property type="molecule type" value="Genomic_DNA"/>
</dbReference>
<reference evidence="1 2" key="2">
    <citation type="submission" date="2007-08" db="EMBL/GenBank/DDBJ databases">
        <authorList>
            <person name="Fulton L."/>
            <person name="Clifton S."/>
            <person name="Fulton B."/>
            <person name="Xu J."/>
            <person name="Minx P."/>
            <person name="Pepin K.H."/>
            <person name="Johnson M."/>
            <person name="Thiruvilangam P."/>
            <person name="Bhonagiri V."/>
            <person name="Nash W.E."/>
            <person name="Wang C."/>
            <person name="Mardis E.R."/>
            <person name="Wilson R.K."/>
        </authorList>
    </citation>
    <scope>NUCLEOTIDE SEQUENCE [LARGE SCALE GENOMIC DNA]</scope>
    <source>
        <strain evidence="1 2">DSM 753</strain>
    </source>
</reference>
<reference evidence="1 2" key="1">
    <citation type="submission" date="2007-08" db="EMBL/GenBank/DDBJ databases">
        <title>Draft genome sequence of Clostridium leptum (DSM 753).</title>
        <authorList>
            <person name="Sudarsanam P."/>
            <person name="Ley R."/>
            <person name="Guruge J."/>
            <person name="Turnbaugh P.J."/>
            <person name="Mahowald M."/>
            <person name="Liep D."/>
            <person name="Gordon J."/>
        </authorList>
    </citation>
    <scope>NUCLEOTIDE SEQUENCE [LARGE SCALE GENOMIC DNA]</scope>
    <source>
        <strain evidence="1 2">DSM 753</strain>
    </source>
</reference>
<dbReference type="HOGENOM" id="CLU_3364239_0_0_9"/>
<organism evidence="1 2">
    <name type="scientific">[Clostridium] leptum DSM 753</name>
    <dbReference type="NCBI Taxonomy" id="428125"/>
    <lineage>
        <taxon>Bacteria</taxon>
        <taxon>Bacillati</taxon>
        <taxon>Bacillota</taxon>
        <taxon>Clostridia</taxon>
        <taxon>Eubacteriales</taxon>
        <taxon>Oscillospiraceae</taxon>
        <taxon>Oscillospiraceae incertae sedis</taxon>
    </lineage>
</organism>
<gene>
    <name evidence="1" type="ORF">CLOLEP_00309</name>
</gene>
<evidence type="ECO:0000313" key="1">
    <source>
        <dbReference type="EMBL" id="EDO62913.1"/>
    </source>
</evidence>
<protein>
    <submittedName>
        <fullName evidence="1">Uncharacterized protein</fullName>
    </submittedName>
</protein>
<evidence type="ECO:0000313" key="2">
    <source>
        <dbReference type="Proteomes" id="UP000003490"/>
    </source>
</evidence>
<dbReference type="AlphaFoldDB" id="A7VP33"/>
<sequence length="35" mass="4379">MEFIPLKYTFKEQKIIQIYSFMRIKSKNSIFFVFI</sequence>
<dbReference type="Proteomes" id="UP000003490">
    <property type="component" value="Unassembled WGS sequence"/>
</dbReference>
<comment type="caution">
    <text evidence="1">The sequence shown here is derived from an EMBL/GenBank/DDBJ whole genome shotgun (WGS) entry which is preliminary data.</text>
</comment>